<dbReference type="FunFam" id="3.40.50.300:FF:001372">
    <property type="entry name" value="ATP-dependent DNA helicase chl1"/>
    <property type="match status" value="1"/>
</dbReference>
<dbReference type="HOGENOM" id="CLU_006515_2_0_1"/>
<dbReference type="NCBIfam" id="TIGR00604">
    <property type="entry name" value="rad3"/>
    <property type="match status" value="1"/>
</dbReference>
<dbReference type="InterPro" id="IPR045028">
    <property type="entry name" value="DinG/Rad3-like"/>
</dbReference>
<organism evidence="25 26">
    <name type="scientific">Pichia sorbitophila (strain ATCC MYA-4447 / BCRC 22081 / CBS 7064 / NBRC 10061 / NRRL Y-12695)</name>
    <name type="common">Hybrid yeast</name>
    <dbReference type="NCBI Taxonomy" id="559304"/>
    <lineage>
        <taxon>Eukaryota</taxon>
        <taxon>Fungi</taxon>
        <taxon>Dikarya</taxon>
        <taxon>Ascomycota</taxon>
        <taxon>Saccharomycotina</taxon>
        <taxon>Pichiomycetes</taxon>
        <taxon>Debaryomycetaceae</taxon>
        <taxon>Millerozyma</taxon>
    </lineage>
</organism>
<keyword evidence="11" id="KW-0408">Iron</keyword>
<feature type="domain" description="Helicase ATP-binding" evidence="24">
    <location>
        <begin position="11"/>
        <end position="412"/>
    </location>
</feature>
<evidence type="ECO:0000256" key="20">
    <source>
        <dbReference type="ARBA" id="ARBA00045008"/>
    </source>
</evidence>
<evidence type="ECO:0000256" key="5">
    <source>
        <dbReference type="ARBA" id="ARBA00017386"/>
    </source>
</evidence>
<keyword evidence="26" id="KW-1185">Reference proteome</keyword>
<evidence type="ECO:0000313" key="25">
    <source>
        <dbReference type="EMBL" id="CCE88427.1"/>
    </source>
</evidence>
<evidence type="ECO:0000256" key="3">
    <source>
        <dbReference type="ARBA" id="ARBA00008435"/>
    </source>
</evidence>
<comment type="function">
    <text evidence="21">ATP-dependent DNA helicase important for chromosome transmission and normal cell cycle progression in G(2)/M. May have a role in changing DNA topology to allow the loading of proteins involved in maintaining sister chromatid cohesion in the vicinity of the centromeres. Has a specific role in chromosome segregation during meiosis II.</text>
</comment>
<evidence type="ECO:0000256" key="19">
    <source>
        <dbReference type="ARBA" id="ARBA00044998"/>
    </source>
</evidence>
<dbReference type="FunCoup" id="G8YM31">
    <property type="interactions" value="1589"/>
</dbReference>
<keyword evidence="8" id="KW-0378">Hydrolase</keyword>
<evidence type="ECO:0000256" key="2">
    <source>
        <dbReference type="ARBA" id="ARBA00004123"/>
    </source>
</evidence>
<evidence type="ECO:0000256" key="13">
    <source>
        <dbReference type="ARBA" id="ARBA00023125"/>
    </source>
</evidence>
<keyword evidence="15" id="KW-0539">Nucleus</keyword>
<keyword evidence="12" id="KW-0411">Iron-sulfur</keyword>
<evidence type="ECO:0000256" key="17">
    <source>
        <dbReference type="ARBA" id="ARBA00029709"/>
    </source>
</evidence>
<dbReference type="GO" id="GO:0003677">
    <property type="term" value="F:DNA binding"/>
    <property type="evidence" value="ECO:0007669"/>
    <property type="project" value="UniProtKB-KW"/>
</dbReference>
<dbReference type="GO" id="GO:0016818">
    <property type="term" value="F:hydrolase activity, acting on acid anhydrides, in phosphorus-containing anhydrides"/>
    <property type="evidence" value="ECO:0007669"/>
    <property type="project" value="InterPro"/>
</dbReference>
<evidence type="ECO:0000256" key="18">
    <source>
        <dbReference type="ARBA" id="ARBA00044969"/>
    </source>
</evidence>
<dbReference type="GO" id="GO:0005524">
    <property type="term" value="F:ATP binding"/>
    <property type="evidence" value="ECO:0007669"/>
    <property type="project" value="UniProtKB-KW"/>
</dbReference>
<dbReference type="GO" id="GO:0005634">
    <property type="term" value="C:nucleus"/>
    <property type="evidence" value="ECO:0007669"/>
    <property type="project" value="UniProtKB-SubCell"/>
</dbReference>
<dbReference type="AlphaFoldDB" id="G8YM31"/>
<dbReference type="Proteomes" id="UP000005222">
    <property type="component" value="Chromosome F"/>
</dbReference>
<feature type="compositionally biased region" description="Acidic residues" evidence="23">
    <location>
        <begin position="81"/>
        <end position="92"/>
    </location>
</feature>
<comment type="cofactor">
    <cofactor evidence="1">
        <name>[4Fe-4S] cluster</name>
        <dbReference type="ChEBI" id="CHEBI:49883"/>
    </cofactor>
</comment>
<dbReference type="InterPro" id="IPR013020">
    <property type="entry name" value="Rad3/Chl1-like"/>
</dbReference>
<protein>
    <recommendedName>
        <fullName evidence="5">ATP-dependent DNA helicase CHL1</fullName>
        <ecNumber evidence="18">5.6.2.3</ecNumber>
    </recommendedName>
    <alternativeName>
        <fullName evidence="4">ATP-dependent DNA helicase chl1</fullName>
    </alternativeName>
    <alternativeName>
        <fullName evidence="17">Chromosome loss protein 1</fullName>
    </alternativeName>
    <alternativeName>
        <fullName evidence="19 20">DNA 5'-3' helicase CHL1</fullName>
    </alternativeName>
</protein>
<proteinExistence type="inferred from homology"/>
<reference evidence="25 26" key="1">
    <citation type="journal article" date="2012" name="G3 (Bethesda)">
        <title>Pichia sorbitophila, an interspecies yeast hybrid reveals early steps of genome resolution following polyploidization.</title>
        <authorList>
            <person name="Leh Louis V."/>
            <person name="Despons L."/>
            <person name="Friedrich A."/>
            <person name="Martin T."/>
            <person name="Durrens P."/>
            <person name="Casaregola S."/>
            <person name="Neuveglise C."/>
            <person name="Fairhead C."/>
            <person name="Marck C."/>
            <person name="Cruz J.A."/>
            <person name="Straub M.L."/>
            <person name="Kugler V."/>
            <person name="Sacerdot C."/>
            <person name="Uzunov Z."/>
            <person name="Thierry A."/>
            <person name="Weiss S."/>
            <person name="Bleykasten C."/>
            <person name="De Montigny J."/>
            <person name="Jacques N."/>
            <person name="Jung P."/>
            <person name="Lemaire M."/>
            <person name="Mallet S."/>
            <person name="Morel G."/>
            <person name="Richard G.F."/>
            <person name="Sarkar A."/>
            <person name="Savel G."/>
            <person name="Schacherer J."/>
            <person name="Seret M.L."/>
            <person name="Talla E."/>
            <person name="Samson G."/>
            <person name="Jubin C."/>
            <person name="Poulain J."/>
            <person name="Vacherie B."/>
            <person name="Barbe V."/>
            <person name="Pelletier E."/>
            <person name="Sherman D.J."/>
            <person name="Westhof E."/>
            <person name="Weissenbach J."/>
            <person name="Baret P.V."/>
            <person name="Wincker P."/>
            <person name="Gaillardin C."/>
            <person name="Dujon B."/>
            <person name="Souciet J.L."/>
        </authorList>
    </citation>
    <scope>NUCLEOTIDE SEQUENCE [LARGE SCALE GENOMIC DNA]</scope>
    <source>
        <strain evidence="26">ATCC MYA-4447 / BCRC 22081 / CBS 7064 / NBRC 10061 / NRRL Y-12695</strain>
    </source>
</reference>
<dbReference type="PANTHER" id="PTHR11472:SF41">
    <property type="entry name" value="ATP-DEPENDENT DNA HELICASE DDX11-RELATED"/>
    <property type="match status" value="1"/>
</dbReference>
<keyword evidence="6" id="KW-0479">Metal-binding</keyword>
<comment type="similarity">
    <text evidence="3">Belongs to the DEAD box helicase family. DEAH subfamily. DDX11/CHL1 sub-subfamily.</text>
</comment>
<dbReference type="GO" id="GO:0034085">
    <property type="term" value="P:establishment of sister chromatid cohesion"/>
    <property type="evidence" value="ECO:0007669"/>
    <property type="project" value="TreeGrafter"/>
</dbReference>
<dbReference type="SMART" id="SM00488">
    <property type="entry name" value="DEXDc2"/>
    <property type="match status" value="1"/>
</dbReference>
<dbReference type="OrthoDB" id="267079at2759"/>
<dbReference type="InterPro" id="IPR006554">
    <property type="entry name" value="Helicase-like_DEXD_c2"/>
</dbReference>
<evidence type="ECO:0000256" key="10">
    <source>
        <dbReference type="ARBA" id="ARBA00022840"/>
    </source>
</evidence>
<keyword evidence="10" id="KW-0067">ATP-binding</keyword>
<dbReference type="PROSITE" id="PS51193">
    <property type="entry name" value="HELICASE_ATP_BIND_2"/>
    <property type="match status" value="1"/>
</dbReference>
<evidence type="ECO:0000256" key="12">
    <source>
        <dbReference type="ARBA" id="ARBA00023014"/>
    </source>
</evidence>
<dbReference type="InterPro" id="IPR014013">
    <property type="entry name" value="Helic_SF1/SF2_ATP-bd_DinG/Rad3"/>
</dbReference>
<dbReference type="OMA" id="PRQRIYS"/>
<dbReference type="GO" id="GO:0043139">
    <property type="term" value="F:5'-3' DNA helicase activity"/>
    <property type="evidence" value="ECO:0007669"/>
    <property type="project" value="UniProtKB-EC"/>
</dbReference>
<evidence type="ECO:0000256" key="4">
    <source>
        <dbReference type="ARBA" id="ARBA00016387"/>
    </source>
</evidence>
<dbReference type="Pfam" id="PF13307">
    <property type="entry name" value="Helicase_C_2"/>
    <property type="match status" value="1"/>
</dbReference>
<evidence type="ECO:0000256" key="14">
    <source>
        <dbReference type="ARBA" id="ARBA00023235"/>
    </source>
</evidence>
<evidence type="ECO:0000256" key="8">
    <source>
        <dbReference type="ARBA" id="ARBA00022801"/>
    </source>
</evidence>
<dbReference type="eggNOG" id="KOG1133">
    <property type="taxonomic scope" value="Eukaryota"/>
</dbReference>
<gene>
    <name evidence="25" type="primary">Piso0_001932</name>
    <name evidence="25" type="ORF">GNLVRS01_PISO0F01061g</name>
</gene>
<dbReference type="STRING" id="559304.G8YM31"/>
<dbReference type="GO" id="GO:0046872">
    <property type="term" value="F:metal ion binding"/>
    <property type="evidence" value="ECO:0007669"/>
    <property type="project" value="UniProtKB-KW"/>
</dbReference>
<comment type="subcellular location">
    <subcellularLocation>
        <location evidence="2">Nucleus</location>
    </subcellularLocation>
</comment>
<evidence type="ECO:0000259" key="24">
    <source>
        <dbReference type="PROSITE" id="PS51193"/>
    </source>
</evidence>
<evidence type="ECO:0000256" key="6">
    <source>
        <dbReference type="ARBA" id="ARBA00022723"/>
    </source>
</evidence>
<feature type="region of interest" description="Disordered" evidence="23">
    <location>
        <begin position="75"/>
        <end position="94"/>
    </location>
</feature>
<evidence type="ECO:0000256" key="21">
    <source>
        <dbReference type="ARBA" id="ARBA00045702"/>
    </source>
</evidence>
<dbReference type="EC" id="5.6.2.3" evidence="18"/>
<evidence type="ECO:0000256" key="23">
    <source>
        <dbReference type="SAM" id="MobiDB-lite"/>
    </source>
</evidence>
<keyword evidence="7" id="KW-0547">Nucleotide-binding</keyword>
<dbReference type="InterPro" id="IPR006555">
    <property type="entry name" value="ATP-dep_Helicase_C"/>
</dbReference>
<dbReference type="Gene3D" id="3.40.50.300">
    <property type="entry name" value="P-loop containing nucleotide triphosphate hydrolases"/>
    <property type="match status" value="3"/>
</dbReference>
<evidence type="ECO:0000256" key="16">
    <source>
        <dbReference type="ARBA" id="ARBA00023306"/>
    </source>
</evidence>
<dbReference type="SUPFAM" id="SSF52540">
    <property type="entry name" value="P-loop containing nucleoside triphosphate hydrolases"/>
    <property type="match status" value="2"/>
</dbReference>
<dbReference type="InterPro" id="IPR010614">
    <property type="entry name" value="RAD3-like_helicase_DEAD"/>
</dbReference>
<dbReference type="Pfam" id="PF06733">
    <property type="entry name" value="DEAD_2"/>
    <property type="match status" value="1"/>
</dbReference>
<dbReference type="InParanoid" id="G8YM31"/>
<keyword evidence="14" id="KW-0413">Isomerase</keyword>
<evidence type="ECO:0000256" key="22">
    <source>
        <dbReference type="ARBA" id="ARBA00048954"/>
    </source>
</evidence>
<dbReference type="GO" id="GO:0051536">
    <property type="term" value="F:iron-sulfur cluster binding"/>
    <property type="evidence" value="ECO:0007669"/>
    <property type="project" value="UniProtKB-KW"/>
</dbReference>
<dbReference type="EMBL" id="FO082054">
    <property type="protein sequence ID" value="CCE88427.1"/>
    <property type="molecule type" value="Genomic_DNA"/>
</dbReference>
<evidence type="ECO:0000256" key="1">
    <source>
        <dbReference type="ARBA" id="ARBA00001966"/>
    </source>
</evidence>
<dbReference type="GO" id="GO:0006139">
    <property type="term" value="P:nucleobase-containing compound metabolic process"/>
    <property type="evidence" value="ECO:0007669"/>
    <property type="project" value="InterPro"/>
</dbReference>
<accession>G8YM31</accession>
<dbReference type="SMART" id="SM00491">
    <property type="entry name" value="HELICc2"/>
    <property type="match status" value="1"/>
</dbReference>
<sequence>MSYNSNETNDKHGKFNHPFEPYDIQLELMRSIYDAIDNYKIGIFESPTGTGKTLSIICSTMTWLRNNKKRAIEKKLTQNESDSDPSSSDDEPEWVRNAYNSNLLHGVEARAHEYETLLNDLEKTYDHTHLENLEAPTKRTKISSNEDQLLPVDYHSDTEDSKSVESAKLSKEVIELLSRVEQRDNASGSEEGFECPNKIIFSSRTHSQLSQFAHQLGLTSFNPTFEGIPERIKFVPLASRKQLCIHPRVSHLTSLESINEACIDLQQNTKEGCTFNPKHGSTLKKKFSDLSFTKIHDIEDLGSLGTGLRICPYYSVRHGLKSAEVIACPYQILLQKSAREMLNVDVDDAIIVIDEAHNLIDTIISLYSVSINLLEIEMVIKGVKHYLKKFMKKLNSGNRINLMKLLKLCQSIQNFIDKSIYQKEARSGSEVIVSEIFGDTTGDLINIYKVEKFLEKSKIAYKIDTYMEKEEGLDFTKKSSSPLLFKITKFLKCLANPSDEGRFFWNVTKDKTAIDYLLLDPSEIFRDIVSKCRCLILCGGTMEPTDDFKKYLFPYVPSQSIKKFSCDHIIPDKNLIVFPIGKYGNSVFEFSYEKRSDLNMILNLGNAINGICEKTKGGAVVFFPSYRYLNEVKAHWQTHGILRSIENRRTVYYEPTDSADVTQILNSYRTSIESDNGLAILFAVVGGKLSEGINFADDLARAVIMVGMPYPNSTSADLIARKEFIEKTVLEENGSVKDAKIASKIFYDNLCMRAVNQSIGRSIRHKDDSSLIYLIDQRYGYESVQSKLSGWVKKRLYNKNSCTYFNKVLEETTRFYHALNTANK</sequence>
<comment type="catalytic activity">
    <reaction evidence="22">
        <text>ATP + H2O = ADP + phosphate + H(+)</text>
        <dbReference type="Rhea" id="RHEA:13065"/>
        <dbReference type="ChEBI" id="CHEBI:15377"/>
        <dbReference type="ChEBI" id="CHEBI:15378"/>
        <dbReference type="ChEBI" id="CHEBI:30616"/>
        <dbReference type="ChEBI" id="CHEBI:43474"/>
        <dbReference type="ChEBI" id="CHEBI:456216"/>
        <dbReference type="EC" id="5.6.2.3"/>
    </reaction>
</comment>
<evidence type="ECO:0000256" key="9">
    <source>
        <dbReference type="ARBA" id="ARBA00022806"/>
    </source>
</evidence>
<keyword evidence="13" id="KW-0238">DNA-binding</keyword>
<dbReference type="InterPro" id="IPR027417">
    <property type="entry name" value="P-loop_NTPase"/>
</dbReference>
<keyword evidence="16" id="KW-0131">Cell cycle</keyword>
<evidence type="ECO:0000256" key="7">
    <source>
        <dbReference type="ARBA" id="ARBA00022741"/>
    </source>
</evidence>
<evidence type="ECO:0000313" key="26">
    <source>
        <dbReference type="Proteomes" id="UP000005222"/>
    </source>
</evidence>
<dbReference type="PANTHER" id="PTHR11472">
    <property type="entry name" value="DNA REPAIR DEAD HELICASE RAD3/XP-D SUBFAMILY MEMBER"/>
    <property type="match status" value="1"/>
</dbReference>
<keyword evidence="9" id="KW-0347">Helicase</keyword>
<evidence type="ECO:0000256" key="11">
    <source>
        <dbReference type="ARBA" id="ARBA00023004"/>
    </source>
</evidence>
<name>G8YM31_PICSO</name>
<evidence type="ECO:0000256" key="15">
    <source>
        <dbReference type="ARBA" id="ARBA00023242"/>
    </source>
</evidence>
<dbReference type="CDD" id="cd18788">
    <property type="entry name" value="SF2_C_XPD"/>
    <property type="match status" value="1"/>
</dbReference>